<keyword evidence="1" id="KW-1133">Transmembrane helix</keyword>
<evidence type="ECO:0000256" key="1">
    <source>
        <dbReference type="SAM" id="Phobius"/>
    </source>
</evidence>
<dbReference type="EMBL" id="JBHRTD010000001">
    <property type="protein sequence ID" value="MFC3136839.1"/>
    <property type="molecule type" value="Genomic_DNA"/>
</dbReference>
<feature type="transmembrane region" description="Helical" evidence="1">
    <location>
        <begin position="34"/>
        <end position="56"/>
    </location>
</feature>
<protein>
    <recommendedName>
        <fullName evidence="4">DUF3955 domain-containing protein</fullName>
    </recommendedName>
</protein>
<accession>A0ABV7G920</accession>
<reference evidence="3" key="1">
    <citation type="journal article" date="2019" name="Int. J. Syst. Evol. Microbiol.">
        <title>The Global Catalogue of Microorganisms (GCM) 10K type strain sequencing project: providing services to taxonomists for standard genome sequencing and annotation.</title>
        <authorList>
            <consortium name="The Broad Institute Genomics Platform"/>
            <consortium name="The Broad Institute Genome Sequencing Center for Infectious Disease"/>
            <person name="Wu L."/>
            <person name="Ma J."/>
        </authorList>
    </citation>
    <scope>NUCLEOTIDE SEQUENCE [LARGE SCALE GENOMIC DNA]</scope>
    <source>
        <strain evidence="3">KCTC 52277</strain>
    </source>
</reference>
<sequence length="64" mass="6807">MKPELIVLTLTTIALVITLVGHIAMAFMLEFHSLGMLAAPVPFVLMVIAAAAVLYASRADKSSH</sequence>
<dbReference type="RefSeq" id="WP_248936619.1">
    <property type="nucleotide sequence ID" value="NZ_JAKILF010000005.1"/>
</dbReference>
<evidence type="ECO:0008006" key="4">
    <source>
        <dbReference type="Google" id="ProtNLM"/>
    </source>
</evidence>
<keyword evidence="1" id="KW-0812">Transmembrane</keyword>
<dbReference type="Proteomes" id="UP001595621">
    <property type="component" value="Unassembled WGS sequence"/>
</dbReference>
<name>A0ABV7G920_9GAMM</name>
<organism evidence="2 3">
    <name type="scientific">Shewanella submarina</name>
    <dbReference type="NCBI Taxonomy" id="2016376"/>
    <lineage>
        <taxon>Bacteria</taxon>
        <taxon>Pseudomonadati</taxon>
        <taxon>Pseudomonadota</taxon>
        <taxon>Gammaproteobacteria</taxon>
        <taxon>Alteromonadales</taxon>
        <taxon>Shewanellaceae</taxon>
        <taxon>Shewanella</taxon>
    </lineage>
</organism>
<evidence type="ECO:0000313" key="2">
    <source>
        <dbReference type="EMBL" id="MFC3136839.1"/>
    </source>
</evidence>
<evidence type="ECO:0000313" key="3">
    <source>
        <dbReference type="Proteomes" id="UP001595621"/>
    </source>
</evidence>
<gene>
    <name evidence="2" type="ORF">ACFOE0_01345</name>
</gene>
<keyword evidence="1" id="KW-0472">Membrane</keyword>
<feature type="transmembrane region" description="Helical" evidence="1">
    <location>
        <begin position="7"/>
        <end position="28"/>
    </location>
</feature>
<keyword evidence="3" id="KW-1185">Reference proteome</keyword>
<proteinExistence type="predicted"/>
<comment type="caution">
    <text evidence="2">The sequence shown here is derived from an EMBL/GenBank/DDBJ whole genome shotgun (WGS) entry which is preliminary data.</text>
</comment>